<evidence type="ECO:0000256" key="7">
    <source>
        <dbReference type="ARBA" id="ARBA00022605"/>
    </source>
</evidence>
<keyword evidence="10" id="KW-0664">Pyridoxine biosynthesis</keyword>
<evidence type="ECO:0000313" key="12">
    <source>
        <dbReference type="EMBL" id="CAB4886795.1"/>
    </source>
</evidence>
<reference evidence="12" key="1">
    <citation type="submission" date="2020-05" db="EMBL/GenBank/DDBJ databases">
        <authorList>
            <person name="Chiriac C."/>
            <person name="Salcher M."/>
            <person name="Ghai R."/>
            <person name="Kavagutti S V."/>
        </authorList>
    </citation>
    <scope>NUCLEOTIDE SEQUENCE</scope>
</reference>
<keyword evidence="8" id="KW-0808">Transferase</keyword>
<dbReference type="SUPFAM" id="SSF53383">
    <property type="entry name" value="PLP-dependent transferases"/>
    <property type="match status" value="1"/>
</dbReference>
<dbReference type="GO" id="GO:0005777">
    <property type="term" value="C:peroxisome"/>
    <property type="evidence" value="ECO:0007669"/>
    <property type="project" value="TreeGrafter"/>
</dbReference>
<dbReference type="GO" id="GO:0019265">
    <property type="term" value="P:glycine biosynthetic process, by transamination of glyoxylate"/>
    <property type="evidence" value="ECO:0007669"/>
    <property type="project" value="TreeGrafter"/>
</dbReference>
<sequence length="427" mass="44871">MTSSPAALRALALASTARVGDSAIAAIRADTRLVILLTIFHAGRCMAKIPHEIVIPSELRPADGRFGCGPSRVRKSAVDALASVATTWLGTSHRQAPVKKVVGSVRAGLSELFGLPDGWEIVLGNGGSTVFWDIATFGLIDERSAHFVFGEFSSKFAEASAAAPHLGAPLVVESPTGSHPDITATAGYDTYALTHNETSTGVAMQLRRPAGADAGSIVLVDATSAAGGLAWSPSEADVYYFAPQKCFASDGGLWIAACSPAAVERIEGVHASKRWIPASMSLKIALDNSRLDQTYNTPALATLFLLDQQIQWMNAQGGLAWCASRCAASASVLYGWAEARDWATPFVSDPAKRSDVVGTIDLVSAEDGGVSANDVSAALRANGIVDTDSYRKLGRNQLRVGMFPAVPPSDVEALTACIDFVVNQLRN</sequence>
<organism evidence="12">
    <name type="scientific">freshwater metagenome</name>
    <dbReference type="NCBI Taxonomy" id="449393"/>
    <lineage>
        <taxon>unclassified sequences</taxon>
        <taxon>metagenomes</taxon>
        <taxon>ecological metagenomes</taxon>
    </lineage>
</organism>
<evidence type="ECO:0000256" key="11">
    <source>
        <dbReference type="ARBA" id="ARBA00023299"/>
    </source>
</evidence>
<dbReference type="NCBIfam" id="TIGR01366">
    <property type="entry name" value="serC_3"/>
    <property type="match status" value="1"/>
</dbReference>
<evidence type="ECO:0000256" key="8">
    <source>
        <dbReference type="ARBA" id="ARBA00022679"/>
    </source>
</evidence>
<evidence type="ECO:0000256" key="6">
    <source>
        <dbReference type="ARBA" id="ARBA00022576"/>
    </source>
</evidence>
<evidence type="ECO:0000256" key="5">
    <source>
        <dbReference type="ARBA" id="ARBA00022490"/>
    </source>
</evidence>
<dbReference type="EC" id="2.6.1.52" evidence="4"/>
<dbReference type="Gene3D" id="3.40.640.10">
    <property type="entry name" value="Type I PLP-dependent aspartate aminotransferase-like (Major domain)"/>
    <property type="match status" value="1"/>
</dbReference>
<dbReference type="GO" id="GO:0004760">
    <property type="term" value="F:L-serine-pyruvate transaminase activity"/>
    <property type="evidence" value="ECO:0007669"/>
    <property type="project" value="TreeGrafter"/>
</dbReference>
<evidence type="ECO:0000256" key="4">
    <source>
        <dbReference type="ARBA" id="ARBA00013030"/>
    </source>
</evidence>
<dbReference type="InterPro" id="IPR015421">
    <property type="entry name" value="PyrdxlP-dep_Trfase_major"/>
</dbReference>
<name>A0A6J7F028_9ZZZZ</name>
<accession>A0A6J7F028</accession>
<dbReference type="InterPro" id="IPR022278">
    <property type="entry name" value="Pser_aminoTfrase"/>
</dbReference>
<evidence type="ECO:0000256" key="2">
    <source>
        <dbReference type="ARBA" id="ARBA00005099"/>
    </source>
</evidence>
<keyword evidence="9" id="KW-0663">Pyridoxal phosphate</keyword>
<evidence type="ECO:0000256" key="10">
    <source>
        <dbReference type="ARBA" id="ARBA00023096"/>
    </source>
</evidence>
<proteinExistence type="inferred from homology"/>
<dbReference type="PANTHER" id="PTHR21152:SF40">
    <property type="entry name" value="ALANINE--GLYOXYLATE AMINOTRANSFERASE"/>
    <property type="match status" value="1"/>
</dbReference>
<evidence type="ECO:0000256" key="3">
    <source>
        <dbReference type="ARBA" id="ARBA00006904"/>
    </source>
</evidence>
<dbReference type="GO" id="GO:0008453">
    <property type="term" value="F:alanine-glyoxylate transaminase activity"/>
    <property type="evidence" value="ECO:0007669"/>
    <property type="project" value="TreeGrafter"/>
</dbReference>
<keyword evidence="7" id="KW-0028">Amino-acid biosynthesis</keyword>
<dbReference type="InterPro" id="IPR006272">
    <property type="entry name" value="Pser_aminoTfrase_mycobac"/>
</dbReference>
<keyword evidence="6" id="KW-0032">Aminotransferase</keyword>
<dbReference type="GO" id="GO:0008615">
    <property type="term" value="P:pyridoxine biosynthetic process"/>
    <property type="evidence" value="ECO:0007669"/>
    <property type="project" value="UniProtKB-KW"/>
</dbReference>
<evidence type="ECO:0000256" key="9">
    <source>
        <dbReference type="ARBA" id="ARBA00022898"/>
    </source>
</evidence>
<comment type="pathway">
    <text evidence="2">Amino-acid biosynthesis; L-serine biosynthesis; L-serine from 3-phospho-D-glycerate: step 2/3.</text>
</comment>
<keyword evidence="5" id="KW-0963">Cytoplasm</keyword>
<dbReference type="EMBL" id="CAFBLR010000305">
    <property type="protein sequence ID" value="CAB4886795.1"/>
    <property type="molecule type" value="Genomic_DNA"/>
</dbReference>
<dbReference type="UniPathway" id="UPA00135">
    <property type="reaction ID" value="UER00197"/>
</dbReference>
<dbReference type="PANTHER" id="PTHR21152">
    <property type="entry name" value="AMINOTRANSFERASE CLASS V"/>
    <property type="match status" value="1"/>
</dbReference>
<comment type="cofactor">
    <cofactor evidence="1">
        <name>pyridoxal 5'-phosphate</name>
        <dbReference type="ChEBI" id="CHEBI:597326"/>
    </cofactor>
</comment>
<dbReference type="InterPro" id="IPR015424">
    <property type="entry name" value="PyrdxlP-dep_Trfase"/>
</dbReference>
<evidence type="ECO:0000256" key="1">
    <source>
        <dbReference type="ARBA" id="ARBA00001933"/>
    </source>
</evidence>
<dbReference type="AlphaFoldDB" id="A0A6J7F028"/>
<protein>
    <recommendedName>
        <fullName evidence="4">phosphoserine transaminase</fullName>
        <ecNumber evidence="4">2.6.1.52</ecNumber>
    </recommendedName>
</protein>
<gene>
    <name evidence="12" type="ORF">UFOPK3417_02099</name>
</gene>
<dbReference type="GO" id="GO:0004648">
    <property type="term" value="F:O-phospho-L-serine:2-oxoglutarate aminotransferase activity"/>
    <property type="evidence" value="ECO:0007669"/>
    <property type="project" value="UniProtKB-EC"/>
</dbReference>
<comment type="similarity">
    <text evidence="3">Belongs to the class-V pyridoxal-phosphate-dependent aminotransferase family. SerC subfamily.</text>
</comment>
<keyword evidence="11" id="KW-0718">Serine biosynthesis</keyword>
<dbReference type="GO" id="GO:0006564">
    <property type="term" value="P:L-serine biosynthetic process"/>
    <property type="evidence" value="ECO:0007669"/>
    <property type="project" value="UniProtKB-KW"/>
</dbReference>
<dbReference type="Gene3D" id="3.90.1150.10">
    <property type="entry name" value="Aspartate Aminotransferase, domain 1"/>
    <property type="match status" value="1"/>
</dbReference>
<dbReference type="InterPro" id="IPR015422">
    <property type="entry name" value="PyrdxlP-dep_Trfase_small"/>
</dbReference>
<dbReference type="PIRSF" id="PIRSF000525">
    <property type="entry name" value="SerC"/>
    <property type="match status" value="1"/>
</dbReference>